<dbReference type="EMBL" id="JAUDFV010000173">
    <property type="protein sequence ID" value="KAL2711507.1"/>
    <property type="molecule type" value="Genomic_DNA"/>
</dbReference>
<proteinExistence type="predicted"/>
<gene>
    <name evidence="1" type="ORF">V1478_018528</name>
</gene>
<protein>
    <submittedName>
        <fullName evidence="1">Uncharacterized protein</fullName>
    </submittedName>
</protein>
<dbReference type="Proteomes" id="UP001607302">
    <property type="component" value="Unassembled WGS sequence"/>
</dbReference>
<evidence type="ECO:0000313" key="2">
    <source>
        <dbReference type="Proteomes" id="UP001607302"/>
    </source>
</evidence>
<comment type="caution">
    <text evidence="1">The sequence shown here is derived from an EMBL/GenBank/DDBJ whole genome shotgun (WGS) entry which is preliminary data.</text>
</comment>
<name>A0ABD1ZTK8_VESSQ</name>
<dbReference type="AlphaFoldDB" id="A0ABD1ZTK8"/>
<accession>A0ABD1ZTK8</accession>
<keyword evidence="2" id="KW-1185">Reference proteome</keyword>
<sequence>MYNKFNEIGVINGSLRDGRIMNLKERQNCSDSFKSRIILDVSPLVVKGRRGRKTKKQDGFQFDPMESAVVAGRGDKCDGYR</sequence>
<reference evidence="1 2" key="1">
    <citation type="journal article" date="2024" name="Ann. Entomol. Soc. Am.">
        <title>Genomic analyses of the southern and eastern yellowjacket wasps (Hymenoptera: Vespidae) reveal evolutionary signatures of social life.</title>
        <authorList>
            <person name="Catto M.A."/>
            <person name="Caine P.B."/>
            <person name="Orr S.E."/>
            <person name="Hunt B.G."/>
            <person name="Goodisman M.A.D."/>
        </authorList>
    </citation>
    <scope>NUCLEOTIDE SEQUENCE [LARGE SCALE GENOMIC DNA]</scope>
    <source>
        <strain evidence="1">233</strain>
        <tissue evidence="1">Head and thorax</tissue>
    </source>
</reference>
<evidence type="ECO:0000313" key="1">
    <source>
        <dbReference type="EMBL" id="KAL2711507.1"/>
    </source>
</evidence>
<organism evidence="1 2">
    <name type="scientific">Vespula squamosa</name>
    <name type="common">Southern yellow jacket</name>
    <name type="synonym">Wasp</name>
    <dbReference type="NCBI Taxonomy" id="30214"/>
    <lineage>
        <taxon>Eukaryota</taxon>
        <taxon>Metazoa</taxon>
        <taxon>Ecdysozoa</taxon>
        <taxon>Arthropoda</taxon>
        <taxon>Hexapoda</taxon>
        <taxon>Insecta</taxon>
        <taxon>Pterygota</taxon>
        <taxon>Neoptera</taxon>
        <taxon>Endopterygota</taxon>
        <taxon>Hymenoptera</taxon>
        <taxon>Apocrita</taxon>
        <taxon>Aculeata</taxon>
        <taxon>Vespoidea</taxon>
        <taxon>Vespidae</taxon>
        <taxon>Vespinae</taxon>
        <taxon>Vespula</taxon>
    </lineage>
</organism>